<dbReference type="EMBL" id="JAFIQO010000116">
    <property type="protein sequence ID" value="MBP0057380.1"/>
    <property type="molecule type" value="Genomic_DNA"/>
</dbReference>
<evidence type="ECO:0000313" key="4">
    <source>
        <dbReference type="EMBL" id="MBP0057380.1"/>
    </source>
</evidence>
<keyword evidence="2" id="KW-0732">Signal</keyword>
<reference evidence="4 5" key="1">
    <citation type="submission" date="2021-02" db="EMBL/GenBank/DDBJ databases">
        <title>Lactate utilizing bacteria of the human gut.</title>
        <authorList>
            <person name="Sheridan P.O."/>
        </authorList>
    </citation>
    <scope>NUCLEOTIDE SEQUENCE [LARGE SCALE GENOMIC DNA]</scope>
    <source>
        <strain evidence="4 5">HTF-83D</strain>
    </source>
</reference>
<sequence>MLTSSNFTSGKDFMKKNFRVVKMFLFAAVLVFAFSVNGHAEEAGSQNPAEGTTIQEETTTEQEVKPVIKNGLVEENGKYYFYKDGKKLKKVWKTVNGKKYYFKKNGQAATGSYKVKKKYYIFNEKGVFKKYKSEQPVSVGKRVYFVSKKGMAAPGWHVYENKLYYAKKSGVCAKSQTVDGITFTKKSYAANNTNTKSKIKARKIVESITTSKMSRAQKRRACWNYMVRRGRFHYALKYPNLSKKGWQRATALNMLSTKSGNCYSFACGFAALTKEIGDRPVVICGRVSGRRDHASDGMTRHSWVQIGGRNYDPEGQFAGWARGIYGSAGYRVRHSIQRKVVF</sequence>
<proteinExistence type="predicted"/>
<comment type="caution">
    <text evidence="4">The sequence shown here is derived from an EMBL/GenBank/DDBJ whole genome shotgun (WGS) entry which is preliminary data.</text>
</comment>
<evidence type="ECO:0000313" key="5">
    <source>
        <dbReference type="Proteomes" id="UP001315001"/>
    </source>
</evidence>
<name>A0ABS3ZJA7_9FIRM</name>
<organism evidence="4 5">
    <name type="scientific">Anaerobutyricum soehngenii</name>
    <dbReference type="NCBI Taxonomy" id="105843"/>
    <lineage>
        <taxon>Bacteria</taxon>
        <taxon>Bacillati</taxon>
        <taxon>Bacillota</taxon>
        <taxon>Clostridia</taxon>
        <taxon>Lachnospirales</taxon>
        <taxon>Lachnospiraceae</taxon>
        <taxon>Anaerobutyricum</taxon>
    </lineage>
</organism>
<dbReference type="Proteomes" id="UP001315001">
    <property type="component" value="Unassembled WGS sequence"/>
</dbReference>
<evidence type="ECO:0000259" key="3">
    <source>
        <dbReference type="Pfam" id="PF01841"/>
    </source>
</evidence>
<dbReference type="SUPFAM" id="SSF69360">
    <property type="entry name" value="Cell wall binding repeat"/>
    <property type="match status" value="1"/>
</dbReference>
<feature type="signal peptide" evidence="2">
    <location>
        <begin position="1"/>
        <end position="40"/>
    </location>
</feature>
<feature type="region of interest" description="Disordered" evidence="1">
    <location>
        <begin position="42"/>
        <end position="62"/>
    </location>
</feature>
<dbReference type="Pfam" id="PF01841">
    <property type="entry name" value="Transglut_core"/>
    <property type="match status" value="1"/>
</dbReference>
<dbReference type="Gene3D" id="2.10.270.10">
    <property type="entry name" value="Cholin Binding"/>
    <property type="match status" value="2"/>
</dbReference>
<evidence type="ECO:0000256" key="2">
    <source>
        <dbReference type="SAM" id="SignalP"/>
    </source>
</evidence>
<dbReference type="RefSeq" id="WP_147608295.1">
    <property type="nucleotide sequence ID" value="NZ_JAFIQO010000116.1"/>
</dbReference>
<dbReference type="InterPro" id="IPR002931">
    <property type="entry name" value="Transglutaminase-like"/>
</dbReference>
<feature type="domain" description="Transglutaminase-like" evidence="3">
    <location>
        <begin position="203"/>
        <end position="306"/>
    </location>
</feature>
<protein>
    <recommendedName>
        <fullName evidence="3">Transglutaminase-like domain-containing protein</fullName>
    </recommendedName>
</protein>
<accession>A0ABS3ZJA7</accession>
<feature type="chain" id="PRO_5046621431" description="Transglutaminase-like domain-containing protein" evidence="2">
    <location>
        <begin position="41"/>
        <end position="342"/>
    </location>
</feature>
<evidence type="ECO:0000256" key="1">
    <source>
        <dbReference type="SAM" id="MobiDB-lite"/>
    </source>
</evidence>
<gene>
    <name evidence="4" type="ORF">JYQ75_08235</name>
</gene>
<keyword evidence="5" id="KW-1185">Reference proteome</keyword>